<dbReference type="Gene3D" id="3.40.109.10">
    <property type="entry name" value="NADH Oxidase"/>
    <property type="match status" value="1"/>
</dbReference>
<comment type="caution">
    <text evidence="1">The sequence shown here is derived from an EMBL/GenBank/DDBJ whole genome shotgun (WGS) entry which is preliminary data.</text>
</comment>
<dbReference type="AlphaFoldDB" id="A0A4Q7ZQY6"/>
<dbReference type="PANTHER" id="PTHR23026:SF123">
    <property type="entry name" value="NAD(P)H NITROREDUCTASE RV3131-RELATED"/>
    <property type="match status" value="1"/>
</dbReference>
<evidence type="ECO:0008006" key="3">
    <source>
        <dbReference type="Google" id="ProtNLM"/>
    </source>
</evidence>
<dbReference type="NCBIfam" id="NF047509">
    <property type="entry name" value="Rv3131_FMN_oxido"/>
    <property type="match status" value="1"/>
</dbReference>
<proteinExistence type="predicted"/>
<dbReference type="EMBL" id="SHKY01000001">
    <property type="protein sequence ID" value="RZU53552.1"/>
    <property type="molecule type" value="Genomic_DNA"/>
</dbReference>
<name>A0A4Q7ZQY6_9ACTN</name>
<keyword evidence="2" id="KW-1185">Reference proteome</keyword>
<protein>
    <recommendedName>
        <fullName evidence="3">Nitroreductase</fullName>
    </recommendedName>
</protein>
<evidence type="ECO:0000313" key="1">
    <source>
        <dbReference type="EMBL" id="RZU53552.1"/>
    </source>
</evidence>
<evidence type="ECO:0000313" key="2">
    <source>
        <dbReference type="Proteomes" id="UP000292564"/>
    </source>
</evidence>
<dbReference type="GO" id="GO:0016491">
    <property type="term" value="F:oxidoreductase activity"/>
    <property type="evidence" value="ECO:0007669"/>
    <property type="project" value="InterPro"/>
</dbReference>
<organism evidence="1 2">
    <name type="scientific">Krasilnikovia cinnamomea</name>
    <dbReference type="NCBI Taxonomy" id="349313"/>
    <lineage>
        <taxon>Bacteria</taxon>
        <taxon>Bacillati</taxon>
        <taxon>Actinomycetota</taxon>
        <taxon>Actinomycetes</taxon>
        <taxon>Micromonosporales</taxon>
        <taxon>Micromonosporaceae</taxon>
        <taxon>Krasilnikovia</taxon>
    </lineage>
</organism>
<dbReference type="Proteomes" id="UP000292564">
    <property type="component" value="Unassembled WGS sequence"/>
</dbReference>
<accession>A0A4Q7ZQY6</accession>
<sequence length="333" mass="35693">MTIRTSSTAAVLARAAAMAGYAPSVHNTQPWRWTIRPDRMELTAVRSRQLPAIDPDGRLLMISCGAALHHARTALTAAGWDYTVDRLPVPDQPDLLAVLTPTVHREPDAAAARLVQTVELRHTDRRPVSDTQLPEATLTQVVAAAEAEGIACGLLTGEHVFDLAAAASRADAVEKADPEIQDELTYWIGRHDRLGIPPGTLTGEQPATTVPVRDFGQPGALPSGPGHDRAARYAVLFGASDEPSCWLRAGEALSAAWLTATRLGASVLPLSAVIEVPVTRTALRRAIDDLGWPFLVLRIGIADPDHPGAAHPPRLPIAQIVDLEEVRHLLGRD</sequence>
<dbReference type="RefSeq" id="WP_165449626.1">
    <property type="nucleotide sequence ID" value="NZ_SHKY01000001.1"/>
</dbReference>
<dbReference type="InterPro" id="IPR000415">
    <property type="entry name" value="Nitroreductase-like"/>
</dbReference>
<gene>
    <name evidence="1" type="ORF">EV385_5481</name>
</gene>
<reference evidence="1 2" key="1">
    <citation type="submission" date="2019-02" db="EMBL/GenBank/DDBJ databases">
        <title>Sequencing the genomes of 1000 actinobacteria strains.</title>
        <authorList>
            <person name="Klenk H.-P."/>
        </authorList>
    </citation>
    <scope>NUCLEOTIDE SEQUENCE [LARGE SCALE GENOMIC DNA]</scope>
    <source>
        <strain evidence="1 2">DSM 45162</strain>
    </source>
</reference>
<dbReference type="InterPro" id="IPR050627">
    <property type="entry name" value="Nitroreductase/BluB"/>
</dbReference>
<dbReference type="PANTHER" id="PTHR23026">
    <property type="entry name" value="NADPH NITROREDUCTASE"/>
    <property type="match status" value="1"/>
</dbReference>
<dbReference type="SUPFAM" id="SSF55469">
    <property type="entry name" value="FMN-dependent nitroreductase-like"/>
    <property type="match status" value="2"/>
</dbReference>